<proteinExistence type="predicted"/>
<dbReference type="EMBL" id="JAAAHW010004164">
    <property type="protein sequence ID" value="KAF9977810.1"/>
    <property type="molecule type" value="Genomic_DNA"/>
</dbReference>
<evidence type="ECO:0000313" key="2">
    <source>
        <dbReference type="EMBL" id="KAF9977810.1"/>
    </source>
</evidence>
<name>A0A9P6JGW0_9FUNG</name>
<feature type="compositionally biased region" description="Gly residues" evidence="1">
    <location>
        <begin position="112"/>
        <end position="122"/>
    </location>
</feature>
<dbReference type="AlphaFoldDB" id="A0A9P6JGW0"/>
<evidence type="ECO:0000256" key="1">
    <source>
        <dbReference type="SAM" id="MobiDB-lite"/>
    </source>
</evidence>
<accession>A0A9P6JGW0</accession>
<feature type="region of interest" description="Disordered" evidence="1">
    <location>
        <begin position="96"/>
        <end position="131"/>
    </location>
</feature>
<organism evidence="2 3">
    <name type="scientific">Modicella reniformis</name>
    <dbReference type="NCBI Taxonomy" id="1440133"/>
    <lineage>
        <taxon>Eukaryota</taxon>
        <taxon>Fungi</taxon>
        <taxon>Fungi incertae sedis</taxon>
        <taxon>Mucoromycota</taxon>
        <taxon>Mortierellomycotina</taxon>
        <taxon>Mortierellomycetes</taxon>
        <taxon>Mortierellales</taxon>
        <taxon>Mortierellaceae</taxon>
        <taxon>Modicella</taxon>
    </lineage>
</organism>
<dbReference type="OrthoDB" id="21608at2759"/>
<sequence>MGRLVSRNLEDELMIKIKKLFDRIFDSVIKENPSYSFGFEQFVDSFDENDHYMKQVFEFLIMEMAQRYRTANPNAQHSVHGRPYTVQHFSATENVMDNTSSSTSDNSASAGTGTGTSTGTGTGTSQSTVENCPADTEQRLVHFSPKPAFAFEYNECFVQFNCFHGDFSCPEQRSSAESCVTGNRFIQ</sequence>
<evidence type="ECO:0000313" key="3">
    <source>
        <dbReference type="Proteomes" id="UP000749646"/>
    </source>
</evidence>
<protein>
    <submittedName>
        <fullName evidence="2">Uncharacterized protein</fullName>
    </submittedName>
</protein>
<gene>
    <name evidence="2" type="ORF">BGZ65_007247</name>
</gene>
<comment type="caution">
    <text evidence="2">The sequence shown here is derived from an EMBL/GenBank/DDBJ whole genome shotgun (WGS) entry which is preliminary data.</text>
</comment>
<dbReference type="Proteomes" id="UP000749646">
    <property type="component" value="Unassembled WGS sequence"/>
</dbReference>
<feature type="compositionally biased region" description="Low complexity" evidence="1">
    <location>
        <begin position="97"/>
        <end position="111"/>
    </location>
</feature>
<reference evidence="2" key="1">
    <citation type="journal article" date="2020" name="Fungal Divers.">
        <title>Resolving the Mortierellaceae phylogeny through synthesis of multi-gene phylogenetics and phylogenomics.</title>
        <authorList>
            <person name="Vandepol N."/>
            <person name="Liber J."/>
            <person name="Desiro A."/>
            <person name="Na H."/>
            <person name="Kennedy M."/>
            <person name="Barry K."/>
            <person name="Grigoriev I.V."/>
            <person name="Miller A.N."/>
            <person name="O'Donnell K."/>
            <person name="Stajich J.E."/>
            <person name="Bonito G."/>
        </authorList>
    </citation>
    <scope>NUCLEOTIDE SEQUENCE</scope>
    <source>
        <strain evidence="2">MES-2147</strain>
    </source>
</reference>
<keyword evidence="3" id="KW-1185">Reference proteome</keyword>